<feature type="transmembrane region" description="Helical" evidence="6">
    <location>
        <begin position="99"/>
        <end position="121"/>
    </location>
</feature>
<organism evidence="8 9">
    <name type="scientific">Streptomyces broussonetiae</name>
    <dbReference type="NCBI Taxonomy" id="2686304"/>
    <lineage>
        <taxon>Bacteria</taxon>
        <taxon>Bacillati</taxon>
        <taxon>Actinomycetota</taxon>
        <taxon>Actinomycetes</taxon>
        <taxon>Kitasatosporales</taxon>
        <taxon>Streptomycetaceae</taxon>
        <taxon>Streptomyces</taxon>
    </lineage>
</organism>
<feature type="transmembrane region" description="Helical" evidence="6">
    <location>
        <begin position="42"/>
        <end position="62"/>
    </location>
</feature>
<sequence>MPLPLYLLALAVFAMGTSEFMLAGLLPDIASDFDVTVGTAGVLTSAFAIGMTVGAPLVAALARNWPRRPALLGFVLVFAAAHAMGAVTTSFPLMFATRVVAALANAGFLAVALTAAAALVPPDRKGRALAVLLSGTTVATIAGVPGGSVLGTVLGWRATFWAVAVLCLPAALGILKGVPAGRDEPEVTGGPSLRAELAQLTRARLVLVMLLGALVNAATFGSLTFLAPVVTDGAGLDQWWVSVALVLFGAGSVVGVTAAGRLSDRSPGPVHKSAGPALAAVDLPPIDAVLLSHDQHGDNLDHTGRDVLRTAQTVLTTPAGARRLGRRAHGLAPWTVTRLHAPDRPTITVTATPARHGPPLSRPLTGQVTGFALTWEGQQHGALWISGDTVLYGGLREVAQRLTVGTALLHVGGVRFPITGPVRYTMTAAHAVRLCRLLRPRTAIPVHDEGWHHFREGRDAIEHELARAPTDVRNRFRWLATGVATDLSA</sequence>
<dbReference type="InterPro" id="IPR036259">
    <property type="entry name" value="MFS_trans_sf"/>
</dbReference>
<evidence type="ECO:0000256" key="3">
    <source>
        <dbReference type="ARBA" id="ARBA00022692"/>
    </source>
</evidence>
<feature type="transmembrane region" description="Helical" evidence="6">
    <location>
        <begin position="69"/>
        <end position="93"/>
    </location>
</feature>
<dbReference type="CDD" id="cd17324">
    <property type="entry name" value="MFS_NepI_like"/>
    <property type="match status" value="1"/>
</dbReference>
<comment type="subcellular location">
    <subcellularLocation>
        <location evidence="1">Cell membrane</location>
        <topology evidence="1">Multi-pass membrane protein</topology>
    </subcellularLocation>
</comment>
<dbReference type="Pfam" id="PF12706">
    <property type="entry name" value="Lactamase_B_2"/>
    <property type="match status" value="1"/>
</dbReference>
<feature type="transmembrane region" description="Helical" evidence="6">
    <location>
        <begin position="154"/>
        <end position="175"/>
    </location>
</feature>
<dbReference type="PANTHER" id="PTHR43124:SF3">
    <property type="entry name" value="CHLORAMPHENICOL EFFLUX PUMP RV0191"/>
    <property type="match status" value="1"/>
</dbReference>
<keyword evidence="9" id="KW-1185">Reference proteome</keyword>
<dbReference type="RefSeq" id="WP_376732604.1">
    <property type="nucleotide sequence ID" value="NZ_JAYMRP010000010.1"/>
</dbReference>
<dbReference type="InterPro" id="IPR020846">
    <property type="entry name" value="MFS_dom"/>
</dbReference>
<accession>A0ABV5EAF5</accession>
<evidence type="ECO:0000256" key="1">
    <source>
        <dbReference type="ARBA" id="ARBA00004651"/>
    </source>
</evidence>
<keyword evidence="3 6" id="KW-0812">Transmembrane</keyword>
<protein>
    <submittedName>
        <fullName evidence="8">MFS transporter</fullName>
    </submittedName>
</protein>
<dbReference type="SUPFAM" id="SSF56281">
    <property type="entry name" value="Metallo-hydrolase/oxidoreductase"/>
    <property type="match status" value="1"/>
</dbReference>
<dbReference type="InterPro" id="IPR050189">
    <property type="entry name" value="MFS_Efflux_Transporters"/>
</dbReference>
<evidence type="ECO:0000256" key="4">
    <source>
        <dbReference type="ARBA" id="ARBA00022989"/>
    </source>
</evidence>
<feature type="domain" description="Major facilitator superfamily (MFS) profile" evidence="7">
    <location>
        <begin position="4"/>
        <end position="489"/>
    </location>
</feature>
<feature type="transmembrane region" description="Helical" evidence="6">
    <location>
        <begin position="205"/>
        <end position="227"/>
    </location>
</feature>
<dbReference type="InterPro" id="IPR011701">
    <property type="entry name" value="MFS"/>
</dbReference>
<feature type="transmembrane region" description="Helical" evidence="6">
    <location>
        <begin position="239"/>
        <end position="259"/>
    </location>
</feature>
<dbReference type="Pfam" id="PF07690">
    <property type="entry name" value="MFS_1"/>
    <property type="match status" value="1"/>
</dbReference>
<proteinExistence type="predicted"/>
<dbReference type="InterPro" id="IPR001279">
    <property type="entry name" value="Metallo-B-lactamas"/>
</dbReference>
<evidence type="ECO:0000313" key="8">
    <source>
        <dbReference type="EMBL" id="MFB8773830.1"/>
    </source>
</evidence>
<evidence type="ECO:0000259" key="7">
    <source>
        <dbReference type="PROSITE" id="PS50850"/>
    </source>
</evidence>
<dbReference type="PANTHER" id="PTHR43124">
    <property type="entry name" value="PURINE EFFLUX PUMP PBUE"/>
    <property type="match status" value="1"/>
</dbReference>
<gene>
    <name evidence="8" type="ORF">VSS16_13990</name>
</gene>
<evidence type="ECO:0000256" key="2">
    <source>
        <dbReference type="ARBA" id="ARBA00022475"/>
    </source>
</evidence>
<comment type="caution">
    <text evidence="8">The sequence shown here is derived from an EMBL/GenBank/DDBJ whole genome shotgun (WGS) entry which is preliminary data.</text>
</comment>
<evidence type="ECO:0000256" key="6">
    <source>
        <dbReference type="SAM" id="Phobius"/>
    </source>
</evidence>
<keyword evidence="4 6" id="KW-1133">Transmembrane helix</keyword>
<dbReference type="InterPro" id="IPR036866">
    <property type="entry name" value="RibonucZ/Hydroxyglut_hydro"/>
</dbReference>
<feature type="transmembrane region" description="Helical" evidence="6">
    <location>
        <begin position="128"/>
        <end position="148"/>
    </location>
</feature>
<dbReference type="Gene3D" id="3.60.15.10">
    <property type="entry name" value="Ribonuclease Z/Hydroxyacylglutathione hydrolase-like"/>
    <property type="match status" value="1"/>
</dbReference>
<dbReference type="EMBL" id="JAYMRP010000010">
    <property type="protein sequence ID" value="MFB8773830.1"/>
    <property type="molecule type" value="Genomic_DNA"/>
</dbReference>
<name>A0ABV5EAF5_9ACTN</name>
<dbReference type="PROSITE" id="PS50850">
    <property type="entry name" value="MFS"/>
    <property type="match status" value="1"/>
</dbReference>
<keyword evidence="2" id="KW-1003">Cell membrane</keyword>
<reference evidence="8 9" key="1">
    <citation type="submission" date="2024-01" db="EMBL/GenBank/DDBJ databases">
        <title>Genome mining of biosynthetic gene clusters to explore secondary metabolites of Streptomyces sp.</title>
        <authorList>
            <person name="Baig A."/>
            <person name="Ajitkumar Shintre N."/>
            <person name="Kumar H."/>
            <person name="Anbarasu A."/>
            <person name="Ramaiah S."/>
        </authorList>
    </citation>
    <scope>NUCLEOTIDE SEQUENCE [LARGE SCALE GENOMIC DNA]</scope>
    <source>
        <strain evidence="8 9">A57</strain>
    </source>
</reference>
<dbReference type="SUPFAM" id="SSF103473">
    <property type="entry name" value="MFS general substrate transporter"/>
    <property type="match status" value="1"/>
</dbReference>
<keyword evidence="5 6" id="KW-0472">Membrane</keyword>
<evidence type="ECO:0000256" key="5">
    <source>
        <dbReference type="ARBA" id="ARBA00023136"/>
    </source>
</evidence>
<dbReference type="Gene3D" id="1.20.1250.20">
    <property type="entry name" value="MFS general substrate transporter like domains"/>
    <property type="match status" value="1"/>
</dbReference>
<evidence type="ECO:0000313" key="9">
    <source>
        <dbReference type="Proteomes" id="UP001585080"/>
    </source>
</evidence>
<dbReference type="Proteomes" id="UP001585080">
    <property type="component" value="Unassembled WGS sequence"/>
</dbReference>